<evidence type="ECO:0000313" key="2">
    <source>
        <dbReference type="EMBL" id="XBH08697.1"/>
    </source>
</evidence>
<accession>A0AAU7CU81</accession>
<organism evidence="2">
    <name type="scientific">Edaphobacter paludis</name>
    <dbReference type="NCBI Taxonomy" id="3035702"/>
    <lineage>
        <taxon>Bacteria</taxon>
        <taxon>Pseudomonadati</taxon>
        <taxon>Acidobacteriota</taxon>
        <taxon>Terriglobia</taxon>
        <taxon>Terriglobales</taxon>
        <taxon>Acidobacteriaceae</taxon>
        <taxon>Edaphobacter</taxon>
    </lineage>
</organism>
<proteinExistence type="predicted"/>
<gene>
    <name evidence="2" type="ORF">P4G45_09330</name>
</gene>
<name>A0AAU7CU81_9BACT</name>
<dbReference type="Gene3D" id="3.30.70.1790">
    <property type="entry name" value="RepB DNA-primase, N-terminal domain"/>
    <property type="match status" value="1"/>
</dbReference>
<dbReference type="InterPro" id="IPR039459">
    <property type="entry name" value="RepB-like_DNA_primase_dom"/>
</dbReference>
<feature type="domain" description="RepB-like DNA primase" evidence="1">
    <location>
        <begin position="28"/>
        <end position="169"/>
    </location>
</feature>
<dbReference type="KEGG" id="epl:P4G45_09330"/>
<dbReference type="Pfam" id="PF16793">
    <property type="entry name" value="RepB_primase"/>
    <property type="match status" value="1"/>
</dbReference>
<dbReference type="AlphaFoldDB" id="A0AAU7CU81"/>
<dbReference type="EMBL" id="CP121194">
    <property type="protein sequence ID" value="XBH08697.1"/>
    <property type="molecule type" value="Genomic_DNA"/>
</dbReference>
<reference evidence="2" key="1">
    <citation type="submission" date="2023-03" db="EMBL/GenBank/DDBJ databases">
        <title>Edaphobacter sp.</title>
        <authorList>
            <person name="Huber K.J."/>
            <person name="Papendorf J."/>
            <person name="Pilke C."/>
            <person name="Bunk B."/>
            <person name="Sproeer C."/>
            <person name="Pester M."/>
        </authorList>
    </citation>
    <scope>NUCLEOTIDE SEQUENCE</scope>
    <source>
        <strain evidence="2">DSM 109919</strain>
    </source>
</reference>
<evidence type="ECO:0000259" key="1">
    <source>
        <dbReference type="Pfam" id="PF16793"/>
    </source>
</evidence>
<dbReference type="RefSeq" id="WP_348266207.1">
    <property type="nucleotide sequence ID" value="NZ_CP121194.1"/>
</dbReference>
<sequence length="329" mass="37166">MNTQTAQEFLTRCFHPGETVALLLRKESPASTTQRIVTLEQATASRYIAWLRYENHNGANVYVAANPLRSGSRKRTKDCIAEVRHLYLDIDEDGDNRIATLMESEAVPVPTVILSTSPDKYQVLWRVEGFDFDHQENTLKLLAIAFGGDSACTDRNRVLRVPGFRNCKYDPAHPVTVEYPSDSTYRPEDFRLDDALLNAVIPPYGFARMYPANKNTHSEQDWAWIVQQLSLGEDAGKLTLMLASRRSDKPNPLYYAQRTIDMASARLSLLEGVAIEDVIAMLERRRSAEFPASLCSSRAREIATTAKRMLSRTKFASIHHPKENHHAIA</sequence>
<protein>
    <submittedName>
        <fullName evidence="2">DNA-primase RepB domain-containing protein</fullName>
    </submittedName>
</protein>